<proteinExistence type="inferred from homology"/>
<dbReference type="GO" id="GO:0009847">
    <property type="term" value="P:spore germination"/>
    <property type="evidence" value="ECO:0007669"/>
    <property type="project" value="InterPro"/>
</dbReference>
<accession>A0A6B4WXJ4</accession>
<dbReference type="InterPro" id="IPR004995">
    <property type="entry name" value="Spore_Ger"/>
</dbReference>
<keyword evidence="2" id="KW-0472">Membrane</keyword>
<evidence type="ECO:0000256" key="2">
    <source>
        <dbReference type="ARBA" id="ARBA00023136"/>
    </source>
</evidence>
<dbReference type="PANTHER" id="PTHR22550:SF16">
    <property type="entry name" value="SPORE GERMINATION PROTEIN"/>
    <property type="match status" value="1"/>
</dbReference>
<evidence type="ECO:0000313" key="3">
    <source>
        <dbReference type="EMBL" id="NFR62392.1"/>
    </source>
</evidence>
<evidence type="ECO:0000256" key="1">
    <source>
        <dbReference type="ARBA" id="ARBA00005278"/>
    </source>
</evidence>
<dbReference type="AlphaFoldDB" id="A0A6B4WXJ4"/>
<organism evidence="3 4">
    <name type="scientific">Clostridium sporogenes</name>
    <dbReference type="NCBI Taxonomy" id="1509"/>
    <lineage>
        <taxon>Bacteria</taxon>
        <taxon>Bacillati</taxon>
        <taxon>Bacillota</taxon>
        <taxon>Clostridia</taxon>
        <taxon>Eubacteriales</taxon>
        <taxon>Clostridiaceae</taxon>
        <taxon>Clostridium</taxon>
    </lineage>
</organism>
<dbReference type="Pfam" id="PF03323">
    <property type="entry name" value="GerA"/>
    <property type="match status" value="1"/>
</dbReference>
<dbReference type="PIRSF" id="PIRSF005690">
    <property type="entry name" value="GerBA"/>
    <property type="match status" value="1"/>
</dbReference>
<comment type="caution">
    <text evidence="3">The sequence shown here is derived from an EMBL/GenBank/DDBJ whole genome shotgun (WGS) entry which is preliminary data.</text>
</comment>
<name>A0A6B4WXJ4_CLOSG</name>
<dbReference type="Proteomes" id="UP000486601">
    <property type="component" value="Unassembled WGS sequence"/>
</dbReference>
<dbReference type="InterPro" id="IPR050768">
    <property type="entry name" value="UPF0353/GerABKA_families"/>
</dbReference>
<gene>
    <name evidence="3" type="ORF">FDF70_13075</name>
</gene>
<protein>
    <submittedName>
        <fullName evidence="3">Spore germination protein</fullName>
    </submittedName>
</protein>
<dbReference type="GO" id="GO:0016020">
    <property type="term" value="C:membrane"/>
    <property type="evidence" value="ECO:0007669"/>
    <property type="project" value="InterPro"/>
</dbReference>
<evidence type="ECO:0000313" key="4">
    <source>
        <dbReference type="Proteomes" id="UP000486601"/>
    </source>
</evidence>
<comment type="similarity">
    <text evidence="1">Belongs to the GerABKA family.</text>
</comment>
<reference evidence="3 4" key="1">
    <citation type="submission" date="2019-04" db="EMBL/GenBank/DDBJ databases">
        <title>Genome sequencing of Clostridium botulinum Groups I-IV and Clostridium butyricum.</title>
        <authorList>
            <person name="Brunt J."/>
            <person name="Van Vliet A.H.M."/>
            <person name="Stringer S.C."/>
            <person name="Carter A.T."/>
            <person name="Peck M.W."/>
        </authorList>
    </citation>
    <scope>NUCLEOTIDE SEQUENCE [LARGE SCALE GENOMIC DNA]</scope>
    <source>
        <strain evidence="3 4">IFR 18/108</strain>
    </source>
</reference>
<dbReference type="EMBL" id="SXCS01000007">
    <property type="protein sequence ID" value="NFR62392.1"/>
    <property type="molecule type" value="Genomic_DNA"/>
</dbReference>
<sequence length="496" mass="56432">MNINLNLKENLDLINDRIGKNNIVVTKSLLIGNEEQLEGAIIYINGLASKDIIDRDVLHPLMLHIKENLKDKPNIMEYISKKYITMSNTKIEKDINNILSSLKRGQTALLLENSDESIIIDTSSGDYRSISEPTNESSIRGSREGFIEKLETNTSIIKRRIRDENLVIENMVLGRRTQRDLAIIYIDNIVDKNVLQELKYKLSSIDVDSVPLMGYIQQYIENDAYSIFPQSRTTERPDIVEGNLMEGRIAVMLEGTPMVLLTPSIFIEFFQAIEDYTQRTIVSSFTRILRALSVIIVITFPSIYLTLIKFNAELIPIKFVNTIIQSRSNIPLTPFMEILSMEIIVEFLREGGLRLPPKVNQTLSVVGGIIIGQAAIKAGIVSSSTLLIIGISIIAAFLTPNYDMSLAVRFIRFPMLILSNYLGLLGLTAGFFFLLVHICSLESLGVPYFSFHNEEYKDIFIRSPLWTMNKRPDSIPNNNPIRQTDFRKKFRRKKDE</sequence>
<dbReference type="PANTHER" id="PTHR22550">
    <property type="entry name" value="SPORE GERMINATION PROTEIN"/>
    <property type="match status" value="1"/>
</dbReference>